<reference evidence="1 2" key="1">
    <citation type="journal article" date="2018" name="PLoS Genet.">
        <title>Population sequencing reveals clonal diversity and ancestral inbreeding in the grapevine cultivar Chardonnay.</title>
        <authorList>
            <person name="Roach M.J."/>
            <person name="Johnson D.L."/>
            <person name="Bohlmann J."/>
            <person name="van Vuuren H.J."/>
            <person name="Jones S.J."/>
            <person name="Pretorius I.S."/>
            <person name="Schmidt S.A."/>
            <person name="Borneman A.R."/>
        </authorList>
    </citation>
    <scope>NUCLEOTIDE SEQUENCE [LARGE SCALE GENOMIC DNA]</scope>
    <source>
        <strain evidence="2">cv. Chardonnay</strain>
        <tissue evidence="1">Leaf</tissue>
    </source>
</reference>
<evidence type="ECO:0000313" key="2">
    <source>
        <dbReference type="Proteomes" id="UP000288805"/>
    </source>
</evidence>
<evidence type="ECO:0000313" key="1">
    <source>
        <dbReference type="EMBL" id="RVX13064.1"/>
    </source>
</evidence>
<protein>
    <submittedName>
        <fullName evidence="1">Uncharacterized protein</fullName>
    </submittedName>
</protein>
<dbReference type="EMBL" id="QGNW01000026">
    <property type="protein sequence ID" value="RVX13064.1"/>
    <property type="molecule type" value="Genomic_DNA"/>
</dbReference>
<name>A0A438JVS0_VITVI</name>
<dbReference type="Proteomes" id="UP000288805">
    <property type="component" value="Unassembled WGS sequence"/>
</dbReference>
<gene>
    <name evidence="1" type="ORF">CK203_009705</name>
</gene>
<proteinExistence type="predicted"/>
<sequence>MVLLPSSLRFTSFMKKFCAINSPSNMFPLLIKWQIFSPNHSLSLASNIFATSFTSFISHLKGHVISLQEKVVDGSQTNIPIESMFNLKEHVKGMTSAPPVEDYMQQQSHVKLTSRKLKKGA</sequence>
<organism evidence="1 2">
    <name type="scientific">Vitis vinifera</name>
    <name type="common">Grape</name>
    <dbReference type="NCBI Taxonomy" id="29760"/>
    <lineage>
        <taxon>Eukaryota</taxon>
        <taxon>Viridiplantae</taxon>
        <taxon>Streptophyta</taxon>
        <taxon>Embryophyta</taxon>
        <taxon>Tracheophyta</taxon>
        <taxon>Spermatophyta</taxon>
        <taxon>Magnoliopsida</taxon>
        <taxon>eudicotyledons</taxon>
        <taxon>Gunneridae</taxon>
        <taxon>Pentapetalae</taxon>
        <taxon>rosids</taxon>
        <taxon>Vitales</taxon>
        <taxon>Vitaceae</taxon>
        <taxon>Viteae</taxon>
        <taxon>Vitis</taxon>
    </lineage>
</organism>
<dbReference type="AlphaFoldDB" id="A0A438JVS0"/>
<comment type="caution">
    <text evidence="1">The sequence shown here is derived from an EMBL/GenBank/DDBJ whole genome shotgun (WGS) entry which is preliminary data.</text>
</comment>
<accession>A0A438JVS0</accession>